<feature type="domain" description="GFO/IDH/MocA-like oxidoreductase" evidence="2">
    <location>
        <begin position="123"/>
        <end position="232"/>
    </location>
</feature>
<dbReference type="InterPro" id="IPR000683">
    <property type="entry name" value="Gfo/Idh/MocA-like_OxRdtase_N"/>
</dbReference>
<reference evidence="4" key="1">
    <citation type="submission" date="2017-04" db="EMBL/GenBank/DDBJ databases">
        <authorList>
            <person name="Varghese N."/>
            <person name="Submissions S."/>
        </authorList>
    </citation>
    <scope>NUCLEOTIDE SEQUENCE [LARGE SCALE GENOMIC DNA]</scope>
</reference>
<dbReference type="Proteomes" id="UP000194420">
    <property type="component" value="Unassembled WGS sequence"/>
</dbReference>
<dbReference type="GO" id="GO:0000166">
    <property type="term" value="F:nucleotide binding"/>
    <property type="evidence" value="ECO:0007669"/>
    <property type="project" value="InterPro"/>
</dbReference>
<dbReference type="PANTHER" id="PTHR43377:SF6">
    <property type="entry name" value="GFO_IDH_MOCA-LIKE OXIDOREDUCTASE N-TERMINAL DOMAIN-CONTAINING PROTEIN"/>
    <property type="match status" value="1"/>
</dbReference>
<evidence type="ECO:0000313" key="3">
    <source>
        <dbReference type="EMBL" id="SMQ69074.1"/>
    </source>
</evidence>
<name>A0A1Y6F2K0_9SPHN</name>
<feature type="domain" description="Gfo/Idh/MocA-like oxidoreductase N-terminal" evidence="1">
    <location>
        <begin position="3"/>
        <end position="115"/>
    </location>
</feature>
<dbReference type="AlphaFoldDB" id="A0A1Y6F2K0"/>
<dbReference type="Gene3D" id="3.30.360.10">
    <property type="entry name" value="Dihydrodipicolinate Reductase, domain 2"/>
    <property type="match status" value="1"/>
</dbReference>
<dbReference type="PANTHER" id="PTHR43377">
    <property type="entry name" value="BILIVERDIN REDUCTASE A"/>
    <property type="match status" value="1"/>
</dbReference>
<evidence type="ECO:0000313" key="4">
    <source>
        <dbReference type="Proteomes" id="UP000194420"/>
    </source>
</evidence>
<dbReference type="SUPFAM" id="SSF51735">
    <property type="entry name" value="NAD(P)-binding Rossmann-fold domains"/>
    <property type="match status" value="1"/>
</dbReference>
<keyword evidence="4" id="KW-1185">Reference proteome</keyword>
<evidence type="ECO:0000259" key="1">
    <source>
        <dbReference type="Pfam" id="PF01408"/>
    </source>
</evidence>
<dbReference type="Pfam" id="PF22725">
    <property type="entry name" value="GFO_IDH_MocA_C3"/>
    <property type="match status" value="1"/>
</dbReference>
<dbReference type="Gene3D" id="3.40.50.720">
    <property type="entry name" value="NAD(P)-binding Rossmann-like Domain"/>
    <property type="match status" value="1"/>
</dbReference>
<dbReference type="InterPro" id="IPR036291">
    <property type="entry name" value="NAD(P)-bd_dom_sf"/>
</dbReference>
<dbReference type="EMBL" id="FXWG01000002">
    <property type="protein sequence ID" value="SMQ69074.1"/>
    <property type="molecule type" value="Genomic_DNA"/>
</dbReference>
<dbReference type="OrthoDB" id="9815825at2"/>
<accession>A0A1Y6F2K0</accession>
<protein>
    <submittedName>
        <fullName evidence="3">Predicted dehydrogenase</fullName>
    </submittedName>
</protein>
<dbReference type="Pfam" id="PF01408">
    <property type="entry name" value="GFO_IDH_MocA"/>
    <property type="match status" value="1"/>
</dbReference>
<dbReference type="SUPFAM" id="SSF55347">
    <property type="entry name" value="Glyceraldehyde-3-phosphate dehydrogenase-like, C-terminal domain"/>
    <property type="match status" value="1"/>
</dbReference>
<sequence length="317" mass="34789">MITLIGAGAWGRNLFRNLNELGVLHSVVDPSDAARKLAEDAGVQHFAEPHNALADPAVKGVVIATPAPTHRDVALQAIEVGKDVYVEKPIALTLSDAREMAQAASEAGVLMMVGHLLQYHPCYVALRKIVQGGEIGDPRYIVSTRFSLGRIRSNENVVWSFSPHDISMVLGLVDSEVKDVSSNGSDILQDGIADIGHVDILFGNGVRAEVRSSWLHPFKEQRLIVVGSKGMAVFDDQLPWEHKVAVYDHEIAHTSDGYTAKKADPRYIDVPNGEPLKAEMQHFIDRIADRERPLTDAEEAIAVLDVLQRSNEVMETR</sequence>
<proteinExistence type="predicted"/>
<dbReference type="RefSeq" id="WP_159456598.1">
    <property type="nucleotide sequence ID" value="NZ_FXWG01000002.1"/>
</dbReference>
<organism evidence="3 4">
    <name type="scientific">Altererythrobacter xiamenensis</name>
    <dbReference type="NCBI Taxonomy" id="1316679"/>
    <lineage>
        <taxon>Bacteria</taxon>
        <taxon>Pseudomonadati</taxon>
        <taxon>Pseudomonadota</taxon>
        <taxon>Alphaproteobacteria</taxon>
        <taxon>Sphingomonadales</taxon>
        <taxon>Erythrobacteraceae</taxon>
        <taxon>Altererythrobacter</taxon>
    </lineage>
</organism>
<gene>
    <name evidence="3" type="ORF">SAMN06297468_1318</name>
</gene>
<dbReference type="InterPro" id="IPR055170">
    <property type="entry name" value="GFO_IDH_MocA-like_dom"/>
</dbReference>
<evidence type="ECO:0000259" key="2">
    <source>
        <dbReference type="Pfam" id="PF22725"/>
    </source>
</evidence>
<dbReference type="InterPro" id="IPR051450">
    <property type="entry name" value="Gfo/Idh/MocA_Oxidoreductases"/>
</dbReference>